<dbReference type="Gene3D" id="3.30.1330.30">
    <property type="match status" value="1"/>
</dbReference>
<dbReference type="Pfam" id="PF08032">
    <property type="entry name" value="SpoU_sub_bind"/>
    <property type="match status" value="1"/>
</dbReference>
<evidence type="ECO:0000256" key="1">
    <source>
        <dbReference type="SAM" id="MobiDB-lite"/>
    </source>
</evidence>
<protein>
    <recommendedName>
        <fullName evidence="2">RNA 2-O ribose methyltransferase substrate binding domain-containing protein</fullName>
    </recommendedName>
</protein>
<evidence type="ECO:0000313" key="4">
    <source>
        <dbReference type="Proteomes" id="UP000437736"/>
    </source>
</evidence>
<dbReference type="InterPro" id="IPR013123">
    <property type="entry name" value="SpoU_subst-bd"/>
</dbReference>
<dbReference type="Proteomes" id="UP000437736">
    <property type="component" value="Unassembled WGS sequence"/>
</dbReference>
<dbReference type="EMBL" id="WJHE01000572">
    <property type="protein sequence ID" value="MST33354.1"/>
    <property type="molecule type" value="Genomic_DNA"/>
</dbReference>
<dbReference type="InterPro" id="IPR029064">
    <property type="entry name" value="Ribosomal_eL30-like_sf"/>
</dbReference>
<reference evidence="3 4" key="1">
    <citation type="submission" date="2019-11" db="EMBL/GenBank/DDBJ databases">
        <title>Acidiferrimicrobium australis gen. nov., sp. nov., an acidophilic and obligately heterotrophic, member of the Actinobacteria that catalyses dissimilatory oxido- reduction of iron isolated from metal-rich acidic water in Chile.</title>
        <authorList>
            <person name="Gonzalez D."/>
            <person name="Huber K."/>
            <person name="Hedrich S."/>
            <person name="Rojas-Villalobos C."/>
            <person name="Quatrini R."/>
            <person name="Dinamarca M.A."/>
            <person name="Schwarz A."/>
            <person name="Canales C."/>
            <person name="Nancucheo I."/>
        </authorList>
    </citation>
    <scope>NUCLEOTIDE SEQUENCE [LARGE SCALE GENOMIC DNA]</scope>
    <source>
        <strain evidence="3 4">USS-CCA1</strain>
    </source>
</reference>
<feature type="domain" description="RNA 2-O ribose methyltransferase substrate binding" evidence="2">
    <location>
        <begin position="80"/>
        <end position="142"/>
    </location>
</feature>
<evidence type="ECO:0000313" key="3">
    <source>
        <dbReference type="EMBL" id="MST33354.1"/>
    </source>
</evidence>
<gene>
    <name evidence="3" type="ORF">GHK86_11575</name>
</gene>
<organism evidence="3 4">
    <name type="scientific">Acidiferrimicrobium australe</name>
    <dbReference type="NCBI Taxonomy" id="2664430"/>
    <lineage>
        <taxon>Bacteria</taxon>
        <taxon>Bacillati</taxon>
        <taxon>Actinomycetota</taxon>
        <taxon>Acidimicrobiia</taxon>
        <taxon>Acidimicrobiales</taxon>
        <taxon>Acidimicrobiaceae</taxon>
        <taxon>Acidiferrimicrobium</taxon>
    </lineage>
</organism>
<name>A0ABW9QV83_9ACTN</name>
<evidence type="ECO:0000259" key="2">
    <source>
        <dbReference type="Pfam" id="PF08032"/>
    </source>
</evidence>
<sequence length="177" mass="18640">MELREVPGGARRGGRGPLPPAGGARVRRGRGGDRGGAPRLIPVDDPDDPRLDAYRELRDAALRRRLEAREGVFVAEGHLAATRLLESAYPVVSLLVAEGKGAALPDLVRAVEERGAPVYVAAPEVLARTVGFDLHRGVVALGRRLPPVPVDAVAAGPGPLLVAEGLNDHENLGALFR</sequence>
<dbReference type="SUPFAM" id="SSF55315">
    <property type="entry name" value="L30e-like"/>
    <property type="match status" value="1"/>
</dbReference>
<feature type="non-terminal residue" evidence="3">
    <location>
        <position position="177"/>
    </location>
</feature>
<comment type="caution">
    <text evidence="3">The sequence shown here is derived from an EMBL/GenBank/DDBJ whole genome shotgun (WGS) entry which is preliminary data.</text>
</comment>
<feature type="region of interest" description="Disordered" evidence="1">
    <location>
        <begin position="1"/>
        <end position="47"/>
    </location>
</feature>
<proteinExistence type="predicted"/>
<keyword evidence="4" id="KW-1185">Reference proteome</keyword>
<accession>A0ABW9QV83</accession>